<feature type="region of interest" description="Disordered" evidence="1">
    <location>
        <begin position="511"/>
        <end position="548"/>
    </location>
</feature>
<dbReference type="Proteomes" id="UP001396334">
    <property type="component" value="Unassembled WGS sequence"/>
</dbReference>
<dbReference type="EMBL" id="JBBPBN010000009">
    <property type="protein sequence ID" value="KAK9032011.1"/>
    <property type="molecule type" value="Genomic_DNA"/>
</dbReference>
<organism evidence="2 3">
    <name type="scientific">Hibiscus sabdariffa</name>
    <name type="common">roselle</name>
    <dbReference type="NCBI Taxonomy" id="183260"/>
    <lineage>
        <taxon>Eukaryota</taxon>
        <taxon>Viridiplantae</taxon>
        <taxon>Streptophyta</taxon>
        <taxon>Embryophyta</taxon>
        <taxon>Tracheophyta</taxon>
        <taxon>Spermatophyta</taxon>
        <taxon>Magnoliopsida</taxon>
        <taxon>eudicotyledons</taxon>
        <taxon>Gunneridae</taxon>
        <taxon>Pentapetalae</taxon>
        <taxon>rosids</taxon>
        <taxon>malvids</taxon>
        <taxon>Malvales</taxon>
        <taxon>Malvaceae</taxon>
        <taxon>Malvoideae</taxon>
        <taxon>Hibiscus</taxon>
    </lineage>
</organism>
<keyword evidence="3" id="KW-1185">Reference proteome</keyword>
<evidence type="ECO:0000313" key="2">
    <source>
        <dbReference type="EMBL" id="KAK9032011.1"/>
    </source>
</evidence>
<evidence type="ECO:0000313" key="3">
    <source>
        <dbReference type="Proteomes" id="UP001396334"/>
    </source>
</evidence>
<feature type="compositionally biased region" description="Polar residues" evidence="1">
    <location>
        <begin position="526"/>
        <end position="536"/>
    </location>
</feature>
<accession>A0ABR2T3E3</accession>
<comment type="caution">
    <text evidence="2">The sequence shown here is derived from an EMBL/GenBank/DDBJ whole genome shotgun (WGS) entry which is preliminary data.</text>
</comment>
<name>A0ABR2T3E3_9ROSI</name>
<sequence length="548" mass="62386">MDGVLLPFRSSDHGIGSRWWESRSQPPLGCRMVSLEMPSPGGRNPDRYRQIWNETSGEEAKGGCYVCSCSLFVLKDLASWMELLDRYKVFWVSRLWQYGCLRFRSVSLVWKKNGSDGSVVLRKKVVWFRDGILGWRKWRTKAGSKVNLGLRGWNLELYQFKGNCRLILWETDWKIRKGEVGTRERGILKDEIRVDGKGRFGFLAPRRGQRWPEMVESISRKNRGEFSRKKMITCGGREKAATRASVELYEGTWKGCRRQGYILGKGGTFSGYVIQAQYFGRNGDGTRVATKRRLESINHSKMMSLGIGEAGSTTFLNYRTVMWVATNGVQVLAQIYFKEMIYSGTQWELINEISEVFMLIMHGLHEVTIFYPWVHANQLYRKEKGVVGKKKDWGNHSVNKQTSYSTMADEVEGLMGNLNFSEEELVDINNIGEEMVETMEGSEKWAVDQNLGKERKEGSGDHMLEGQNEEGRILQQKGKDKMVGTSAKMRTMKRTLKGKNEVCNPIAAKKSRTTSNLLGEEDACSEATSPIKNSAPTVEAGSQPRRES</sequence>
<gene>
    <name evidence="2" type="ORF">V6N11_056296</name>
</gene>
<proteinExistence type="predicted"/>
<evidence type="ECO:0008006" key="4">
    <source>
        <dbReference type="Google" id="ProtNLM"/>
    </source>
</evidence>
<reference evidence="2 3" key="1">
    <citation type="journal article" date="2024" name="G3 (Bethesda)">
        <title>Genome assembly of Hibiscus sabdariffa L. provides insights into metabolisms of medicinal natural products.</title>
        <authorList>
            <person name="Kim T."/>
        </authorList>
    </citation>
    <scope>NUCLEOTIDE SEQUENCE [LARGE SCALE GENOMIC DNA]</scope>
    <source>
        <strain evidence="2">TK-2024</strain>
        <tissue evidence="2">Old leaves</tissue>
    </source>
</reference>
<protein>
    <recommendedName>
        <fullName evidence="4">DUF4283 domain-containing protein</fullName>
    </recommendedName>
</protein>
<evidence type="ECO:0000256" key="1">
    <source>
        <dbReference type="SAM" id="MobiDB-lite"/>
    </source>
</evidence>